<accession>A0A915KEC6</accession>
<name>A0A915KEC6_ROMCU</name>
<keyword evidence="1" id="KW-1185">Reference proteome</keyword>
<evidence type="ECO:0000313" key="2">
    <source>
        <dbReference type="WBParaSite" id="nRc.2.0.1.t36740-RA"/>
    </source>
</evidence>
<sequence length="256" mass="29362">MNMWWNGPGTRRVNLTLKLLHTGDAKEEIVFKLRKSDASGDFLKISLKNGSTNERNLTYITILPKDISTYKVFVNGRLDEGAEIRDETDYDILQLEKGKDLVNVQNLCAVLRQCIAFEKGTESFTWKSLSNRATAILMKFNYPDSIYKVQLSLRKSQVNSYFPSNLKIYIDGTNFTAIRYKNFVTNTVGLVHNDNPIKTLSIFQSQHNHNKGYRIFANGDTNFGGFILDNETYNVLQWNENAAEIFLKLDELCIFS</sequence>
<protein>
    <submittedName>
        <fullName evidence="2">Uncharacterized protein</fullName>
    </submittedName>
</protein>
<dbReference type="WBParaSite" id="nRc.2.0.1.t36740-RA">
    <property type="protein sequence ID" value="nRc.2.0.1.t36740-RA"/>
    <property type="gene ID" value="nRc.2.0.1.g36740"/>
</dbReference>
<reference evidence="2" key="1">
    <citation type="submission" date="2022-11" db="UniProtKB">
        <authorList>
            <consortium name="WormBaseParasite"/>
        </authorList>
    </citation>
    <scope>IDENTIFICATION</scope>
</reference>
<dbReference type="AlphaFoldDB" id="A0A915KEC6"/>
<dbReference type="Proteomes" id="UP000887565">
    <property type="component" value="Unplaced"/>
</dbReference>
<organism evidence="1 2">
    <name type="scientific">Romanomermis culicivorax</name>
    <name type="common">Nematode worm</name>
    <dbReference type="NCBI Taxonomy" id="13658"/>
    <lineage>
        <taxon>Eukaryota</taxon>
        <taxon>Metazoa</taxon>
        <taxon>Ecdysozoa</taxon>
        <taxon>Nematoda</taxon>
        <taxon>Enoplea</taxon>
        <taxon>Dorylaimia</taxon>
        <taxon>Mermithida</taxon>
        <taxon>Mermithoidea</taxon>
        <taxon>Mermithidae</taxon>
        <taxon>Romanomermis</taxon>
    </lineage>
</organism>
<evidence type="ECO:0000313" key="1">
    <source>
        <dbReference type="Proteomes" id="UP000887565"/>
    </source>
</evidence>
<proteinExistence type="predicted"/>